<name>M7ZUF4_TRIUA</name>
<dbReference type="AlphaFoldDB" id="M7ZUF4"/>
<feature type="compositionally biased region" description="Acidic residues" evidence="1">
    <location>
        <begin position="116"/>
        <end position="139"/>
    </location>
</feature>
<dbReference type="PANTHER" id="PTHR33207">
    <property type="entry name" value="F-BOX DOMAIN CONTAINING PROTEIN-RELATED"/>
    <property type="match status" value="1"/>
</dbReference>
<feature type="region of interest" description="Disordered" evidence="1">
    <location>
        <begin position="108"/>
        <end position="140"/>
    </location>
</feature>
<gene>
    <name evidence="2" type="ORF">TRIUR3_10034</name>
</gene>
<dbReference type="EMBL" id="KD027399">
    <property type="protein sequence ID" value="EMS66818.1"/>
    <property type="molecule type" value="Genomic_DNA"/>
</dbReference>
<accession>M7ZUF4</accession>
<proteinExistence type="predicted"/>
<reference evidence="2" key="1">
    <citation type="journal article" date="2013" name="Nature">
        <title>Draft genome of the wheat A-genome progenitor Triticum urartu.</title>
        <authorList>
            <person name="Ling H.Q."/>
            <person name="Zhao S."/>
            <person name="Liu D."/>
            <person name="Wang J."/>
            <person name="Sun H."/>
            <person name="Zhang C."/>
            <person name="Fan H."/>
            <person name="Li D."/>
            <person name="Dong L."/>
            <person name="Tao Y."/>
            <person name="Gao C."/>
            <person name="Wu H."/>
            <person name="Li Y."/>
            <person name="Cui Y."/>
            <person name="Guo X."/>
            <person name="Zheng S."/>
            <person name="Wang B."/>
            <person name="Yu K."/>
            <person name="Liang Q."/>
            <person name="Yang W."/>
            <person name="Lou X."/>
            <person name="Chen J."/>
            <person name="Feng M."/>
            <person name="Jian J."/>
            <person name="Zhang X."/>
            <person name="Luo G."/>
            <person name="Jiang Y."/>
            <person name="Liu J."/>
            <person name="Wang Z."/>
            <person name="Sha Y."/>
            <person name="Zhang B."/>
            <person name="Wu H."/>
            <person name="Tang D."/>
            <person name="Shen Q."/>
            <person name="Xue P."/>
            <person name="Zou S."/>
            <person name="Wang X."/>
            <person name="Liu X."/>
            <person name="Wang F."/>
            <person name="Yang Y."/>
            <person name="An X."/>
            <person name="Dong Z."/>
            <person name="Zhang K."/>
            <person name="Zhang X."/>
            <person name="Luo M.C."/>
            <person name="Dvorak J."/>
            <person name="Tong Y."/>
            <person name="Wang J."/>
            <person name="Yang H."/>
            <person name="Li Z."/>
            <person name="Wang D."/>
            <person name="Zhang A."/>
            <person name="Wang J."/>
        </authorList>
    </citation>
    <scope>NUCLEOTIDE SEQUENCE</scope>
</reference>
<protein>
    <recommendedName>
        <fullName evidence="3">F-box domain-containing protein</fullName>
    </recommendedName>
</protein>
<evidence type="ECO:0000256" key="1">
    <source>
        <dbReference type="SAM" id="MobiDB-lite"/>
    </source>
</evidence>
<organism evidence="2">
    <name type="scientific">Triticum urartu</name>
    <name type="common">Red wild einkorn</name>
    <name type="synonym">Crithodium urartu</name>
    <dbReference type="NCBI Taxonomy" id="4572"/>
    <lineage>
        <taxon>Eukaryota</taxon>
        <taxon>Viridiplantae</taxon>
        <taxon>Streptophyta</taxon>
        <taxon>Embryophyta</taxon>
        <taxon>Tracheophyta</taxon>
        <taxon>Spermatophyta</taxon>
        <taxon>Magnoliopsida</taxon>
        <taxon>Liliopsida</taxon>
        <taxon>Poales</taxon>
        <taxon>Poaceae</taxon>
        <taxon>BOP clade</taxon>
        <taxon>Pooideae</taxon>
        <taxon>Triticodae</taxon>
        <taxon>Triticeae</taxon>
        <taxon>Triticinae</taxon>
        <taxon>Triticum</taxon>
    </lineage>
</organism>
<dbReference type="SUPFAM" id="SSF81383">
    <property type="entry name" value="F-box domain"/>
    <property type="match status" value="1"/>
</dbReference>
<sequence length="397" mass="44336">MAPPPPAKCPTTVLDLDDGLLCEVFLRLPALPGLVRAALSCRTFLRAVRSSPAFRRRFRELHPSPFVGLFIQRLLKGWEPEAASFDAHHRCPDRDFEAAVRGGDFSLTGLPLPDGDSQECGDGDNMDEDDEDEDEEEDASPVWEIERCCDGYVVLFNRRAQPLAVYDPLTQALHLFPAPPKDFSDAVNYEFHIISSEEDSGVPPRVVCFCSGFFQAVVGVISSDSSAESEWRKFPGTAIGVTGRMVNGSVYWTHVGKPYITVFDTTTLQFTKMDLPPLLAGQKGRECAFVLGNTKDGRPCIVSPDLWGGCSLDVFFWRRDDEDYDDCLNYWILDKSFPLKTIRQFIKFSEGDDEFIILRLMDVIDGIVYLRTEYDGCRGSSAVAILLSRKSGAQNDL</sequence>
<evidence type="ECO:0000313" key="2">
    <source>
        <dbReference type="EMBL" id="EMS66818.1"/>
    </source>
</evidence>
<evidence type="ECO:0008006" key="3">
    <source>
        <dbReference type="Google" id="ProtNLM"/>
    </source>
</evidence>
<dbReference type="InterPro" id="IPR036047">
    <property type="entry name" value="F-box-like_dom_sf"/>
</dbReference>